<dbReference type="AlphaFoldDB" id="A0A3B1CSE4"/>
<keyword evidence="1" id="KW-1133">Transmembrane helix</keyword>
<dbReference type="EMBL" id="UOGF01000099">
    <property type="protein sequence ID" value="VAX32919.1"/>
    <property type="molecule type" value="Genomic_DNA"/>
</dbReference>
<keyword evidence="1" id="KW-0812">Transmembrane</keyword>
<gene>
    <name evidence="3" type="ORF">MNBD_NITROSPIRAE01-1399</name>
</gene>
<proteinExistence type="predicted"/>
<feature type="domain" description="Type IV / VI secretion system DotU" evidence="2">
    <location>
        <begin position="11"/>
        <end position="209"/>
    </location>
</feature>
<organism evidence="3">
    <name type="scientific">hydrothermal vent metagenome</name>
    <dbReference type="NCBI Taxonomy" id="652676"/>
    <lineage>
        <taxon>unclassified sequences</taxon>
        <taxon>metagenomes</taxon>
        <taxon>ecological metagenomes</taxon>
    </lineage>
</organism>
<dbReference type="NCBIfam" id="NF038228">
    <property type="entry name" value="IcmH_DotU_IVB"/>
    <property type="match status" value="1"/>
</dbReference>
<dbReference type="Gene3D" id="1.25.40.590">
    <property type="entry name" value="Type IV / VI secretion system, DotU"/>
    <property type="match status" value="1"/>
</dbReference>
<dbReference type="NCBIfam" id="TIGR03349">
    <property type="entry name" value="IV_VI_DotU"/>
    <property type="match status" value="1"/>
</dbReference>
<evidence type="ECO:0000256" key="1">
    <source>
        <dbReference type="SAM" id="Phobius"/>
    </source>
</evidence>
<evidence type="ECO:0000313" key="3">
    <source>
        <dbReference type="EMBL" id="VAX32919.1"/>
    </source>
</evidence>
<sequence length="230" mass="26412">METSRSGKIRLSDVYSDLFILATQLKSVRDYGDPDQLRQRIMGIFDAASRKGHDARVSEEAMDRSKYAIVAFLDEIILSSPWPQKDQWLARPLQYEFFRENVAGVEFFNRLEVLRRTATTNQDILEIYYLCLILGFEGQYKLHGQEKLKALISELSREIEASGQAGRTLSPQGRRPDEFVEMMKQGLPAWVILVACFTIVFVFFLTLSYLGNHDAKEVSQYLTQLLEATP</sequence>
<protein>
    <recommendedName>
        <fullName evidence="2">Type IV / VI secretion system DotU domain-containing protein</fullName>
    </recommendedName>
</protein>
<dbReference type="Pfam" id="PF09850">
    <property type="entry name" value="DotU"/>
    <property type="match status" value="1"/>
</dbReference>
<keyword evidence="1" id="KW-0472">Membrane</keyword>
<dbReference type="PANTHER" id="PTHR38033">
    <property type="entry name" value="MEMBRANE PROTEIN-RELATED"/>
    <property type="match status" value="1"/>
</dbReference>
<reference evidence="3" key="1">
    <citation type="submission" date="2018-06" db="EMBL/GenBank/DDBJ databases">
        <authorList>
            <person name="Zhirakovskaya E."/>
        </authorList>
    </citation>
    <scope>NUCLEOTIDE SEQUENCE</scope>
</reference>
<accession>A0A3B1CSE4</accession>
<feature type="transmembrane region" description="Helical" evidence="1">
    <location>
        <begin position="189"/>
        <end position="210"/>
    </location>
</feature>
<dbReference type="InterPro" id="IPR017732">
    <property type="entry name" value="T4/T6SS_DotU"/>
</dbReference>
<dbReference type="InterPro" id="IPR038522">
    <property type="entry name" value="T4/T6SS_DotU_sf"/>
</dbReference>
<evidence type="ECO:0000259" key="2">
    <source>
        <dbReference type="Pfam" id="PF09850"/>
    </source>
</evidence>
<dbReference type="PANTHER" id="PTHR38033:SF1">
    <property type="entry name" value="DOTU FAMILY TYPE IV_VI SECRETION SYSTEM PROTEIN"/>
    <property type="match status" value="1"/>
</dbReference>
<name>A0A3B1CSE4_9ZZZZ</name>